<dbReference type="AlphaFoldDB" id="A0A0R2ZQ05"/>
<reference evidence="2 4" key="2">
    <citation type="submission" date="2016-10" db="EMBL/GenBank/DDBJ databases">
        <authorList>
            <person name="Varghese N."/>
            <person name="Submissions S."/>
        </authorList>
    </citation>
    <scope>NUCLEOTIDE SEQUENCE [LARGE SCALE GENOMIC DNA]</scope>
    <source>
        <strain evidence="2 4">BS3111</strain>
    </source>
</reference>
<sequence length="75" mass="9087">MPELRTFEISYTKDGERKTFVEKVDHFYENDEWRLVAMRFHITVKDQYRDDKTPQTFKSMCIAEGFTDVTFIEKP</sequence>
<evidence type="ECO:0000313" key="3">
    <source>
        <dbReference type="Proteomes" id="UP000052019"/>
    </source>
</evidence>
<dbReference type="OrthoDB" id="9884010at2"/>
<evidence type="ECO:0000313" key="1">
    <source>
        <dbReference type="EMBL" id="KRP60321.1"/>
    </source>
</evidence>
<dbReference type="RefSeq" id="WP_057007974.1">
    <property type="nucleotide sequence ID" value="NZ_JYLK01000006.1"/>
</dbReference>
<organism evidence="1 3">
    <name type="scientific">Pseudomonas trivialis</name>
    <dbReference type="NCBI Taxonomy" id="200450"/>
    <lineage>
        <taxon>Bacteria</taxon>
        <taxon>Pseudomonadati</taxon>
        <taxon>Pseudomonadota</taxon>
        <taxon>Gammaproteobacteria</taxon>
        <taxon>Pseudomonadales</taxon>
        <taxon>Pseudomonadaceae</taxon>
        <taxon>Pseudomonas</taxon>
    </lineage>
</organism>
<reference evidence="1 3" key="1">
    <citation type="submission" date="2015-02" db="EMBL/GenBank/DDBJ databases">
        <title>Two Pseudomonas sp. nov. isolated from raw milk.</title>
        <authorList>
            <person name="Wenning M."/>
            <person name="von Neubeck M."/>
            <person name="Huptas C."/>
            <person name="Scherer S."/>
        </authorList>
    </citation>
    <scope>NUCLEOTIDE SEQUENCE [LARGE SCALE GENOMIC DNA]</scope>
    <source>
        <strain evidence="1 3">DSM 14937</strain>
    </source>
</reference>
<dbReference type="EMBL" id="LT629760">
    <property type="protein sequence ID" value="SDT07909.1"/>
    <property type="molecule type" value="Genomic_DNA"/>
</dbReference>
<evidence type="ECO:0000313" key="2">
    <source>
        <dbReference type="EMBL" id="SDT07909.1"/>
    </source>
</evidence>
<gene>
    <name evidence="2" type="ORF">SAMN04490205_4679</name>
    <name evidence="1" type="ORF">TU79_10790</name>
</gene>
<protein>
    <submittedName>
        <fullName evidence="1">Uncharacterized protein</fullName>
    </submittedName>
</protein>
<name>A0A0R2ZQ05_9PSED</name>
<dbReference type="EMBL" id="JYLK01000006">
    <property type="protein sequence ID" value="KRP60321.1"/>
    <property type="molecule type" value="Genomic_DNA"/>
</dbReference>
<accession>A0A0R2ZQ05</accession>
<dbReference type="PATRIC" id="fig|200450.4.peg.4195"/>
<dbReference type="Proteomes" id="UP000052019">
    <property type="component" value="Unassembled WGS sequence"/>
</dbReference>
<evidence type="ECO:0000313" key="4">
    <source>
        <dbReference type="Proteomes" id="UP000183126"/>
    </source>
</evidence>
<keyword evidence="4" id="KW-1185">Reference proteome</keyword>
<proteinExistence type="predicted"/>
<dbReference type="Proteomes" id="UP000183126">
    <property type="component" value="Chromosome I"/>
</dbReference>